<dbReference type="PANTHER" id="PTHR30118:SF15">
    <property type="entry name" value="TRANSCRIPTIONAL REGULATORY PROTEIN"/>
    <property type="match status" value="1"/>
</dbReference>
<dbReference type="EMBL" id="MAJU01000015">
    <property type="protein sequence ID" value="OCH19637.1"/>
    <property type="molecule type" value="Genomic_DNA"/>
</dbReference>
<dbReference type="Proteomes" id="UP000093523">
    <property type="component" value="Unassembled WGS sequence"/>
</dbReference>
<dbReference type="PROSITE" id="PS50931">
    <property type="entry name" value="HTH_LYSR"/>
    <property type="match status" value="1"/>
</dbReference>
<keyword evidence="3" id="KW-0238">DNA-binding</keyword>
<dbReference type="GO" id="GO:0003700">
    <property type="term" value="F:DNA-binding transcription factor activity"/>
    <property type="evidence" value="ECO:0007669"/>
    <property type="project" value="InterPro"/>
</dbReference>
<gene>
    <name evidence="6" type="ORF">A6E04_16570</name>
</gene>
<keyword evidence="4" id="KW-0804">Transcription</keyword>
<reference evidence="6 7" key="1">
    <citation type="submission" date="2016-06" db="EMBL/GenBank/DDBJ databases">
        <authorList>
            <person name="Kjaerup R.B."/>
            <person name="Dalgaard T.S."/>
            <person name="Juul-Madsen H.R."/>
        </authorList>
    </citation>
    <scope>NUCLEOTIDE SEQUENCE [LARGE SCALE GENOMIC DNA]</scope>
    <source>
        <strain evidence="6 7">1S159</strain>
    </source>
</reference>
<dbReference type="OrthoDB" id="6402859at2"/>
<dbReference type="SUPFAM" id="SSF46785">
    <property type="entry name" value="Winged helix' DNA-binding domain"/>
    <property type="match status" value="1"/>
</dbReference>
<accession>A0A1B9NWQ2</accession>
<evidence type="ECO:0000256" key="2">
    <source>
        <dbReference type="ARBA" id="ARBA00023015"/>
    </source>
</evidence>
<dbReference type="InterPro" id="IPR000847">
    <property type="entry name" value="LysR_HTH_N"/>
</dbReference>
<protein>
    <recommendedName>
        <fullName evidence="5">HTH lysR-type domain-containing protein</fullName>
    </recommendedName>
</protein>
<dbReference type="GO" id="GO:0003677">
    <property type="term" value="F:DNA binding"/>
    <property type="evidence" value="ECO:0007669"/>
    <property type="project" value="UniProtKB-KW"/>
</dbReference>
<dbReference type="Gene3D" id="1.10.10.10">
    <property type="entry name" value="Winged helix-like DNA-binding domain superfamily/Winged helix DNA-binding domain"/>
    <property type="match status" value="1"/>
</dbReference>
<evidence type="ECO:0000256" key="1">
    <source>
        <dbReference type="ARBA" id="ARBA00009437"/>
    </source>
</evidence>
<dbReference type="SUPFAM" id="SSF53850">
    <property type="entry name" value="Periplasmic binding protein-like II"/>
    <property type="match status" value="1"/>
</dbReference>
<dbReference type="AlphaFoldDB" id="A0A1B9NWQ2"/>
<dbReference type="Gene3D" id="3.40.190.10">
    <property type="entry name" value="Periplasmic binding protein-like II"/>
    <property type="match status" value="2"/>
</dbReference>
<organism evidence="6 7">
    <name type="scientific">Aliivibrio logei</name>
    <name type="common">Vibrio logei</name>
    <dbReference type="NCBI Taxonomy" id="688"/>
    <lineage>
        <taxon>Bacteria</taxon>
        <taxon>Pseudomonadati</taxon>
        <taxon>Pseudomonadota</taxon>
        <taxon>Gammaproteobacteria</taxon>
        <taxon>Vibrionales</taxon>
        <taxon>Vibrionaceae</taxon>
        <taxon>Aliivibrio</taxon>
    </lineage>
</organism>
<evidence type="ECO:0000313" key="7">
    <source>
        <dbReference type="Proteomes" id="UP000093523"/>
    </source>
</evidence>
<evidence type="ECO:0000256" key="3">
    <source>
        <dbReference type="ARBA" id="ARBA00023125"/>
    </source>
</evidence>
<dbReference type="PANTHER" id="PTHR30118">
    <property type="entry name" value="HTH-TYPE TRANSCRIPTIONAL REGULATOR LEUO-RELATED"/>
    <property type="match status" value="1"/>
</dbReference>
<sequence>MNSDLNYNLLKVLLLLNQHRNLKKVALIIGKTESAVSKYLTKMREQIGDPLFVRTSHGLEPTHVLTSLLPSFESGLSVIDNALFEKGSFSSENYTETIRVAIHSAVMSYYSTEIYTAIREAFPKPMIALETWTESTEQRILDSKVHIGVSFMHEERVKSIYQSKLTDTTMVAAVSPNSSINSWEDAIRAPLISFKVNDFNHSRQYFIEHCKKAGITLNYRVSTDDFATATRLIQQEDMVFICLKRLISPYNVKLIPIPENFQGKYPFVSCMKLANRNSPLHCLLDDIIRLVVV</sequence>
<dbReference type="STRING" id="688.A6E04_16570"/>
<comment type="similarity">
    <text evidence="1">Belongs to the LysR transcriptional regulatory family.</text>
</comment>
<dbReference type="InterPro" id="IPR050389">
    <property type="entry name" value="LysR-type_TF"/>
</dbReference>
<keyword evidence="2" id="KW-0805">Transcription regulation</keyword>
<dbReference type="InterPro" id="IPR036390">
    <property type="entry name" value="WH_DNA-bd_sf"/>
</dbReference>
<proteinExistence type="inferred from homology"/>
<dbReference type="InterPro" id="IPR036388">
    <property type="entry name" value="WH-like_DNA-bd_sf"/>
</dbReference>
<evidence type="ECO:0000313" key="6">
    <source>
        <dbReference type="EMBL" id="OCH19637.1"/>
    </source>
</evidence>
<dbReference type="InterPro" id="IPR005119">
    <property type="entry name" value="LysR_subst-bd"/>
</dbReference>
<feature type="domain" description="HTH lysR-type" evidence="5">
    <location>
        <begin position="5"/>
        <end position="62"/>
    </location>
</feature>
<comment type="caution">
    <text evidence="6">The sequence shown here is derived from an EMBL/GenBank/DDBJ whole genome shotgun (WGS) entry which is preliminary data.</text>
</comment>
<dbReference type="Pfam" id="PF00126">
    <property type="entry name" value="HTH_1"/>
    <property type="match status" value="1"/>
</dbReference>
<evidence type="ECO:0000259" key="5">
    <source>
        <dbReference type="PROSITE" id="PS50931"/>
    </source>
</evidence>
<dbReference type="RefSeq" id="WP_065611757.1">
    <property type="nucleotide sequence ID" value="NZ_CAWMPN010000015.1"/>
</dbReference>
<name>A0A1B9NWQ2_ALILO</name>
<evidence type="ECO:0000256" key="4">
    <source>
        <dbReference type="ARBA" id="ARBA00023163"/>
    </source>
</evidence>
<dbReference type="CDD" id="cd05466">
    <property type="entry name" value="PBP2_LTTR_substrate"/>
    <property type="match status" value="1"/>
</dbReference>
<dbReference type="Pfam" id="PF03466">
    <property type="entry name" value="LysR_substrate"/>
    <property type="match status" value="1"/>
</dbReference>